<evidence type="ECO:0000313" key="7">
    <source>
        <dbReference type="EMBL" id="RAV17668.1"/>
    </source>
</evidence>
<dbReference type="InterPro" id="IPR018335">
    <property type="entry name" value="Tscrpt_reg_HTH_Crp-type_CS"/>
</dbReference>
<name>A0A329MD89_9BACL</name>
<dbReference type="InterPro" id="IPR050397">
    <property type="entry name" value="Env_Response_Regulators"/>
</dbReference>
<dbReference type="PROSITE" id="PS00042">
    <property type="entry name" value="HTH_CRP_1"/>
    <property type="match status" value="1"/>
</dbReference>
<dbReference type="InterPro" id="IPR000595">
    <property type="entry name" value="cNMP-bd_dom"/>
</dbReference>
<dbReference type="Proteomes" id="UP000250369">
    <property type="component" value="Unassembled WGS sequence"/>
</dbReference>
<accession>A0A329MD89</accession>
<dbReference type="InterPro" id="IPR018490">
    <property type="entry name" value="cNMP-bd_dom_sf"/>
</dbReference>
<evidence type="ECO:0000256" key="2">
    <source>
        <dbReference type="ARBA" id="ARBA00023125"/>
    </source>
</evidence>
<dbReference type="Gene3D" id="1.10.10.10">
    <property type="entry name" value="Winged helix-like DNA-binding domain superfamily/Winged helix DNA-binding domain"/>
    <property type="match status" value="1"/>
</dbReference>
<dbReference type="InterPro" id="IPR036388">
    <property type="entry name" value="WH-like_DNA-bd_sf"/>
</dbReference>
<organism evidence="7 8">
    <name type="scientific">Paenibacillus contaminans</name>
    <dbReference type="NCBI Taxonomy" id="450362"/>
    <lineage>
        <taxon>Bacteria</taxon>
        <taxon>Bacillati</taxon>
        <taxon>Bacillota</taxon>
        <taxon>Bacilli</taxon>
        <taxon>Bacillales</taxon>
        <taxon>Paenibacillaceae</taxon>
        <taxon>Paenibacillus</taxon>
    </lineage>
</organism>
<dbReference type="PANTHER" id="PTHR24567">
    <property type="entry name" value="CRP FAMILY TRANSCRIPTIONAL REGULATORY PROTEIN"/>
    <property type="match status" value="1"/>
</dbReference>
<evidence type="ECO:0000256" key="1">
    <source>
        <dbReference type="ARBA" id="ARBA00023015"/>
    </source>
</evidence>
<dbReference type="RefSeq" id="WP_113034033.1">
    <property type="nucleotide sequence ID" value="NZ_QMFB01000018.1"/>
</dbReference>
<dbReference type="InterPro" id="IPR036390">
    <property type="entry name" value="WH_DNA-bd_sf"/>
</dbReference>
<dbReference type="OrthoDB" id="9810708at2"/>
<keyword evidence="4" id="KW-0804">Transcription</keyword>
<sequence>METNVPTARADCPIRNSHCFSQENFQKLIDAMTMAKVPAGTYLYWEGDAADKLLYIRSGRVKMTKSNSEGKQFLMYMFQEGDFLGQLDPYFDSKQGFNAFAVDDSWIGTIPKSDLESLLWQQGELAVEFMKWMGLMHRMTQTKFRDIMLYGKPGALCSTLIRMANTFGVSNANDIFISEKLTNTDLAEYIGAARESVNRMLADMRKADVIDYANGYITIKNIDYLKNICHCDNCPKEICRL</sequence>
<dbReference type="SMART" id="SM00419">
    <property type="entry name" value="HTH_CRP"/>
    <property type="match status" value="1"/>
</dbReference>
<keyword evidence="3" id="KW-0010">Activator</keyword>
<dbReference type="AlphaFoldDB" id="A0A329MD89"/>
<gene>
    <name evidence="7" type="ORF">DQG23_26425</name>
</gene>
<dbReference type="InterPro" id="IPR012318">
    <property type="entry name" value="HTH_CRP"/>
</dbReference>
<evidence type="ECO:0000256" key="3">
    <source>
        <dbReference type="ARBA" id="ARBA00023159"/>
    </source>
</evidence>
<dbReference type="PROSITE" id="PS50042">
    <property type="entry name" value="CNMP_BINDING_3"/>
    <property type="match status" value="1"/>
</dbReference>
<dbReference type="Pfam" id="PF00027">
    <property type="entry name" value="cNMP_binding"/>
    <property type="match status" value="1"/>
</dbReference>
<dbReference type="Pfam" id="PF13545">
    <property type="entry name" value="HTH_Crp_2"/>
    <property type="match status" value="1"/>
</dbReference>
<feature type="domain" description="Cyclic nucleotide-binding" evidence="5">
    <location>
        <begin position="20"/>
        <end position="119"/>
    </location>
</feature>
<dbReference type="Gene3D" id="2.60.120.10">
    <property type="entry name" value="Jelly Rolls"/>
    <property type="match status" value="1"/>
</dbReference>
<dbReference type="PANTHER" id="PTHR24567:SF74">
    <property type="entry name" value="HTH-TYPE TRANSCRIPTIONAL REGULATOR ARCR"/>
    <property type="match status" value="1"/>
</dbReference>
<comment type="caution">
    <text evidence="7">The sequence shown here is derived from an EMBL/GenBank/DDBJ whole genome shotgun (WGS) entry which is preliminary data.</text>
</comment>
<protein>
    <submittedName>
        <fullName evidence="7">Crp/Fnr family transcriptional regulator</fullName>
    </submittedName>
</protein>
<dbReference type="SUPFAM" id="SSF51206">
    <property type="entry name" value="cAMP-binding domain-like"/>
    <property type="match status" value="1"/>
</dbReference>
<keyword evidence="8" id="KW-1185">Reference proteome</keyword>
<dbReference type="SUPFAM" id="SSF46785">
    <property type="entry name" value="Winged helix' DNA-binding domain"/>
    <property type="match status" value="1"/>
</dbReference>
<dbReference type="EMBL" id="QMFB01000018">
    <property type="protein sequence ID" value="RAV17668.1"/>
    <property type="molecule type" value="Genomic_DNA"/>
</dbReference>
<reference evidence="7 8" key="1">
    <citation type="journal article" date="2009" name="Int. J. Syst. Evol. Microbiol.">
        <title>Paenibacillus contaminans sp. nov., isolated from a contaminated laboratory plate.</title>
        <authorList>
            <person name="Chou J.H."/>
            <person name="Lee J.H."/>
            <person name="Lin M.C."/>
            <person name="Chang P.S."/>
            <person name="Arun A.B."/>
            <person name="Young C.C."/>
            <person name="Chen W.M."/>
        </authorList>
    </citation>
    <scope>NUCLEOTIDE SEQUENCE [LARGE SCALE GENOMIC DNA]</scope>
    <source>
        <strain evidence="7 8">CKOBP-6</strain>
    </source>
</reference>
<dbReference type="CDD" id="cd00038">
    <property type="entry name" value="CAP_ED"/>
    <property type="match status" value="1"/>
</dbReference>
<dbReference type="GO" id="GO:0003700">
    <property type="term" value="F:DNA-binding transcription factor activity"/>
    <property type="evidence" value="ECO:0007669"/>
    <property type="project" value="InterPro"/>
</dbReference>
<evidence type="ECO:0000256" key="4">
    <source>
        <dbReference type="ARBA" id="ARBA00023163"/>
    </source>
</evidence>
<feature type="domain" description="HTH crp-type" evidence="6">
    <location>
        <begin position="150"/>
        <end position="223"/>
    </location>
</feature>
<dbReference type="GO" id="GO:0005829">
    <property type="term" value="C:cytosol"/>
    <property type="evidence" value="ECO:0007669"/>
    <property type="project" value="TreeGrafter"/>
</dbReference>
<keyword evidence="2" id="KW-0238">DNA-binding</keyword>
<keyword evidence="1" id="KW-0805">Transcription regulation</keyword>
<dbReference type="GO" id="GO:0003677">
    <property type="term" value="F:DNA binding"/>
    <property type="evidence" value="ECO:0007669"/>
    <property type="project" value="UniProtKB-KW"/>
</dbReference>
<proteinExistence type="predicted"/>
<evidence type="ECO:0000313" key="8">
    <source>
        <dbReference type="Proteomes" id="UP000250369"/>
    </source>
</evidence>
<dbReference type="InterPro" id="IPR014710">
    <property type="entry name" value="RmlC-like_jellyroll"/>
</dbReference>
<dbReference type="PROSITE" id="PS51063">
    <property type="entry name" value="HTH_CRP_2"/>
    <property type="match status" value="1"/>
</dbReference>
<evidence type="ECO:0000259" key="5">
    <source>
        <dbReference type="PROSITE" id="PS50042"/>
    </source>
</evidence>
<evidence type="ECO:0000259" key="6">
    <source>
        <dbReference type="PROSITE" id="PS51063"/>
    </source>
</evidence>